<keyword evidence="2" id="KW-1185">Reference proteome</keyword>
<dbReference type="AlphaFoldDB" id="A0A165YFY9"/>
<dbReference type="EMBL" id="KV428258">
    <property type="protein sequence ID" value="KZT33204.1"/>
    <property type="molecule type" value="Genomic_DNA"/>
</dbReference>
<reference evidence="1 2" key="1">
    <citation type="journal article" date="2016" name="Mol. Biol. Evol.">
        <title>Comparative Genomics of Early-Diverging Mushroom-Forming Fungi Provides Insights into the Origins of Lignocellulose Decay Capabilities.</title>
        <authorList>
            <person name="Nagy L.G."/>
            <person name="Riley R."/>
            <person name="Tritt A."/>
            <person name="Adam C."/>
            <person name="Daum C."/>
            <person name="Floudas D."/>
            <person name="Sun H."/>
            <person name="Yadav J.S."/>
            <person name="Pangilinan J."/>
            <person name="Larsson K.H."/>
            <person name="Matsuura K."/>
            <person name="Barry K."/>
            <person name="Labutti K."/>
            <person name="Kuo R."/>
            <person name="Ohm R.A."/>
            <person name="Bhattacharya S.S."/>
            <person name="Shirouzu T."/>
            <person name="Yoshinaga Y."/>
            <person name="Martin F.M."/>
            <person name="Grigoriev I.V."/>
            <person name="Hibbett D.S."/>
        </authorList>
    </citation>
    <scope>NUCLEOTIDE SEQUENCE [LARGE SCALE GENOMIC DNA]</scope>
    <source>
        <strain evidence="1 2">HHB10207 ss-3</strain>
    </source>
</reference>
<organism evidence="1 2">
    <name type="scientific">Sistotremastrum suecicum HHB10207 ss-3</name>
    <dbReference type="NCBI Taxonomy" id="1314776"/>
    <lineage>
        <taxon>Eukaryota</taxon>
        <taxon>Fungi</taxon>
        <taxon>Dikarya</taxon>
        <taxon>Basidiomycota</taxon>
        <taxon>Agaricomycotina</taxon>
        <taxon>Agaricomycetes</taxon>
        <taxon>Sistotremastrales</taxon>
        <taxon>Sistotremastraceae</taxon>
        <taxon>Sistotremastrum</taxon>
    </lineage>
</organism>
<dbReference type="Proteomes" id="UP000076798">
    <property type="component" value="Unassembled WGS sequence"/>
</dbReference>
<proteinExistence type="predicted"/>
<protein>
    <submittedName>
        <fullName evidence="1">Uncharacterized protein</fullName>
    </submittedName>
</protein>
<accession>A0A165YFY9</accession>
<name>A0A165YFY9_9AGAM</name>
<gene>
    <name evidence="1" type="ORF">SISSUDRAFT_1054527</name>
</gene>
<evidence type="ECO:0000313" key="2">
    <source>
        <dbReference type="Proteomes" id="UP000076798"/>
    </source>
</evidence>
<sequence length="500" mass="57128">MARNFQPWMKRLEQAGLWLDIRHQNRWLQFRRIFSGVGRALAMPLWLSFHLVETWRVRLKLDDDRQLGATYMELIAEASDPALLERAVASFSYVKWYDEGKGSVVQVLKTGNRLMATDTSIRVRETLRARARWLIPSDSQELRLLGGIFTKELVQFFLAVHSYPERFRNSLLEAAFEAENEDLRPLAALPFDECVARVMASYNHEGRLGERRWLFYLAENHCAKLLKEGKTEDVTRILSHVDRLDLIKSIIQSPSFVNLILARLIAEVEKHETLIQINQFVKTIRKTRLGPRSLSNVFIALADPPPTDIDLSHIIDYISRHPHKFSWKDTCETIINYLNSFSTAQISNRSAVRRFLRLCVDPEPRDVDGKDLWGWTTFADKTRIGSNAQALLDELNHLPTVPANPSSPGSHPPLSGHLGTLGLTPHRAVIAQHPVTPLDAQLPLPFTEDDDDHDEHILQSKIKRSIALMLYSINRRHPPTTTESHTVFNKVSQLEARGGS</sequence>
<evidence type="ECO:0000313" key="1">
    <source>
        <dbReference type="EMBL" id="KZT33204.1"/>
    </source>
</evidence>